<comment type="subcellular location">
    <subcellularLocation>
        <location evidence="3">Secreted</location>
    </subcellularLocation>
    <subcellularLocation>
        <location evidence="3">Bacterial flagellum</location>
    </subcellularLocation>
</comment>
<keyword evidence="3" id="KW-0964">Secreted</keyword>
<evidence type="ECO:0000256" key="1">
    <source>
        <dbReference type="ARBA" id="ARBA00005709"/>
    </source>
</evidence>
<keyword evidence="2 3" id="KW-0975">Bacterial flagellum</keyword>
<accession>Q2LT37</accession>
<proteinExistence type="inferred from homology"/>
<dbReference type="STRING" id="56780.SYN_02804"/>
<dbReference type="EMBL" id="CP000252">
    <property type="protein sequence ID" value="ABC77245.1"/>
    <property type="molecule type" value="Genomic_DNA"/>
</dbReference>
<protein>
    <recommendedName>
        <fullName evidence="3">Flagellin</fullName>
    </recommendedName>
</protein>
<dbReference type="OrthoDB" id="9796789at2"/>
<dbReference type="PRINTS" id="PR00207">
    <property type="entry name" value="FLAGELLIN"/>
</dbReference>
<comment type="similarity">
    <text evidence="1 3">Belongs to the bacterial flagellin family.</text>
</comment>
<evidence type="ECO:0000313" key="7">
    <source>
        <dbReference type="Proteomes" id="UP000001933"/>
    </source>
</evidence>
<dbReference type="Proteomes" id="UP000001933">
    <property type="component" value="Chromosome"/>
</dbReference>
<feature type="domain" description="Flagellin C-terminal" evidence="5">
    <location>
        <begin position="288"/>
        <end position="372"/>
    </location>
</feature>
<dbReference type="Gene3D" id="6.10.10.10">
    <property type="entry name" value="Flagellar export chaperone, C-terminal domain"/>
    <property type="match status" value="1"/>
</dbReference>
<sequence>MGLRIQNNIAALNAHRNLTISDSAMSKSLERLSSGYRINRAADDAAGLAISTQFRADIASYKAASRNASEANSLLQTAEGAMDQISNMLTRLKELATQASSANASSNLAKINQEGNALLDEIDRIASSTEYAGSKLLDGTFGIGISSGTLTSAKGLYTATGLKSATTYTVSAVADGSDLALSVSATIGGQSIEQTLYGISVPSAGETNSARFDALGLTLTFNSNLSTTSDGSIIATNGSESAFQVGAKNTNNDRINVSLGSVKAIDADGLDLSKDQLDSATEAQTFLATIDTAIAKLNTRRSSVGAAQNQLSYASAILATTIENATASESIIRDVDMASEMTTFTKNQILMQAGTSMLAQANMAPQQILSLFG</sequence>
<dbReference type="InterPro" id="IPR001029">
    <property type="entry name" value="Flagellin_N"/>
</dbReference>
<reference evidence="6 7" key="1">
    <citation type="journal article" date="2007" name="Proc. Natl. Acad. Sci. U.S.A.">
        <title>The genome of Syntrophus aciditrophicus: life at the thermodynamic limit of microbial growth.</title>
        <authorList>
            <person name="McInerney M.J."/>
            <person name="Rohlin L."/>
            <person name="Mouttaki H."/>
            <person name="Kim U."/>
            <person name="Krupp R.S."/>
            <person name="Rios-Hernandez L."/>
            <person name="Sieber J."/>
            <person name="Struchtemeyer C.G."/>
            <person name="Bhattacharyya A."/>
            <person name="Campbell J.W."/>
            <person name="Gunsalus R.P."/>
        </authorList>
    </citation>
    <scope>NUCLEOTIDE SEQUENCE [LARGE SCALE GENOMIC DNA]</scope>
    <source>
        <strain evidence="6 7">SB</strain>
    </source>
</reference>
<dbReference type="GO" id="GO:0005576">
    <property type="term" value="C:extracellular region"/>
    <property type="evidence" value="ECO:0007669"/>
    <property type="project" value="UniProtKB-SubCell"/>
</dbReference>
<dbReference type="GO" id="GO:0009288">
    <property type="term" value="C:bacterial-type flagellum"/>
    <property type="evidence" value="ECO:0007669"/>
    <property type="project" value="UniProtKB-SubCell"/>
</dbReference>
<evidence type="ECO:0000259" key="4">
    <source>
        <dbReference type="Pfam" id="PF00669"/>
    </source>
</evidence>
<dbReference type="eggNOG" id="COG1344">
    <property type="taxonomic scope" value="Bacteria"/>
</dbReference>
<dbReference type="FunCoup" id="Q2LT37">
    <property type="interactions" value="109"/>
</dbReference>
<dbReference type="SUPFAM" id="SSF64518">
    <property type="entry name" value="Phase 1 flagellin"/>
    <property type="match status" value="1"/>
</dbReference>
<dbReference type="GO" id="GO:0005198">
    <property type="term" value="F:structural molecule activity"/>
    <property type="evidence" value="ECO:0007669"/>
    <property type="project" value="UniProtKB-UniRule"/>
</dbReference>
<keyword evidence="6" id="KW-0966">Cell projection</keyword>
<dbReference type="PANTHER" id="PTHR42792">
    <property type="entry name" value="FLAGELLIN"/>
    <property type="match status" value="1"/>
</dbReference>
<dbReference type="Gene3D" id="3.30.70.2120">
    <property type="match status" value="1"/>
</dbReference>
<evidence type="ECO:0000256" key="2">
    <source>
        <dbReference type="ARBA" id="ARBA00023143"/>
    </source>
</evidence>
<dbReference type="InterPro" id="IPR046358">
    <property type="entry name" value="Flagellin_C"/>
</dbReference>
<keyword evidence="7" id="KW-1185">Reference proteome</keyword>
<dbReference type="InterPro" id="IPR001492">
    <property type="entry name" value="Flagellin"/>
</dbReference>
<organism evidence="6 7">
    <name type="scientific">Syntrophus aciditrophicus (strain SB)</name>
    <dbReference type="NCBI Taxonomy" id="56780"/>
    <lineage>
        <taxon>Bacteria</taxon>
        <taxon>Pseudomonadati</taxon>
        <taxon>Thermodesulfobacteriota</taxon>
        <taxon>Syntrophia</taxon>
        <taxon>Syntrophales</taxon>
        <taxon>Syntrophaceae</taxon>
        <taxon>Syntrophus</taxon>
    </lineage>
</organism>
<comment type="function">
    <text evidence="3">Flagellin is the subunit protein which polymerizes to form the filaments of bacterial flagella.</text>
</comment>
<dbReference type="AlphaFoldDB" id="Q2LT37"/>
<dbReference type="Gene3D" id="1.20.1330.10">
    <property type="entry name" value="f41 fragment of flagellin, N-terminal domain"/>
    <property type="match status" value="1"/>
</dbReference>
<keyword evidence="6" id="KW-0969">Cilium</keyword>
<evidence type="ECO:0000256" key="3">
    <source>
        <dbReference type="RuleBase" id="RU362073"/>
    </source>
</evidence>
<name>Q2LT37_SYNAS</name>
<dbReference type="InParanoid" id="Q2LT37"/>
<dbReference type="PANTHER" id="PTHR42792:SF2">
    <property type="entry name" value="FLAGELLIN"/>
    <property type="match status" value="1"/>
</dbReference>
<evidence type="ECO:0000313" key="6">
    <source>
        <dbReference type="EMBL" id="ABC77245.1"/>
    </source>
</evidence>
<dbReference type="KEGG" id="sat:SYN_02804"/>
<dbReference type="InterPro" id="IPR042187">
    <property type="entry name" value="Flagellin_C_sub2"/>
</dbReference>
<evidence type="ECO:0000259" key="5">
    <source>
        <dbReference type="Pfam" id="PF00700"/>
    </source>
</evidence>
<feature type="domain" description="Flagellin N-terminal" evidence="4">
    <location>
        <begin position="5"/>
        <end position="140"/>
    </location>
</feature>
<gene>
    <name evidence="6" type="ORF">SYN_02804</name>
</gene>
<keyword evidence="6" id="KW-0282">Flagellum</keyword>
<dbReference type="RefSeq" id="WP_011417274.1">
    <property type="nucleotide sequence ID" value="NC_007759.1"/>
</dbReference>
<dbReference type="Pfam" id="PF00669">
    <property type="entry name" value="Flagellin_N"/>
    <property type="match status" value="1"/>
</dbReference>
<dbReference type="Pfam" id="PF00700">
    <property type="entry name" value="Flagellin_C"/>
    <property type="match status" value="1"/>
</dbReference>
<dbReference type="HOGENOM" id="CLU_011142_2_2_7"/>